<protein>
    <submittedName>
        <fullName evidence="1">Uncharacterized protein</fullName>
    </submittedName>
</protein>
<organism evidence="1">
    <name type="scientific">hydrocarbon metagenome</name>
    <dbReference type="NCBI Taxonomy" id="938273"/>
    <lineage>
        <taxon>unclassified sequences</taxon>
        <taxon>metagenomes</taxon>
        <taxon>ecological metagenomes</taxon>
    </lineage>
</organism>
<accession>A0A0W8FI50</accession>
<name>A0A0W8FI50_9ZZZZ</name>
<gene>
    <name evidence="1" type="ORF">ASZ90_009933</name>
</gene>
<reference evidence="1" key="1">
    <citation type="journal article" date="2015" name="Proc. Natl. Acad. Sci. U.S.A.">
        <title>Networks of energetic and metabolic interactions define dynamics in microbial communities.</title>
        <authorList>
            <person name="Embree M."/>
            <person name="Liu J.K."/>
            <person name="Al-Bassam M.M."/>
            <person name="Zengler K."/>
        </authorList>
    </citation>
    <scope>NUCLEOTIDE SEQUENCE</scope>
</reference>
<sequence>MQRHAINPDGNGQARDLAVRNRIVIGEASGAGDPAITWHALGEEEVVQ</sequence>
<dbReference type="AlphaFoldDB" id="A0A0W8FI50"/>
<comment type="caution">
    <text evidence="1">The sequence shown here is derived from an EMBL/GenBank/DDBJ whole genome shotgun (WGS) entry which is preliminary data.</text>
</comment>
<dbReference type="EMBL" id="LNQE01001203">
    <property type="protein sequence ID" value="KUG20322.1"/>
    <property type="molecule type" value="Genomic_DNA"/>
</dbReference>
<evidence type="ECO:0000313" key="1">
    <source>
        <dbReference type="EMBL" id="KUG20322.1"/>
    </source>
</evidence>
<proteinExistence type="predicted"/>